<dbReference type="Proteomes" id="UP000186235">
    <property type="component" value="Unassembled WGS sequence"/>
</dbReference>
<dbReference type="AlphaFoldDB" id="A0A1N6NAB4"/>
<evidence type="ECO:0000313" key="4">
    <source>
        <dbReference type="Proteomes" id="UP000186235"/>
    </source>
</evidence>
<organism evidence="3 4">
    <name type="scientific">Cellulosimicrobium aquatile</name>
    <dbReference type="NCBI Taxonomy" id="1612203"/>
    <lineage>
        <taxon>Bacteria</taxon>
        <taxon>Bacillati</taxon>
        <taxon>Actinomycetota</taxon>
        <taxon>Actinomycetes</taxon>
        <taxon>Micrococcales</taxon>
        <taxon>Promicromonosporaceae</taxon>
        <taxon>Cellulosimicrobium</taxon>
    </lineage>
</organism>
<accession>A0A1N6NAB4</accession>
<feature type="compositionally biased region" description="Acidic residues" evidence="1">
    <location>
        <begin position="279"/>
        <end position="290"/>
    </location>
</feature>
<evidence type="ECO:0000256" key="1">
    <source>
        <dbReference type="SAM" id="MobiDB-lite"/>
    </source>
</evidence>
<reference evidence="4" key="1">
    <citation type="submission" date="2017-01" db="EMBL/GenBank/DDBJ databases">
        <authorList>
            <person name="Varghese N."/>
            <person name="Submissions S."/>
        </authorList>
    </citation>
    <scope>NUCLEOTIDE SEQUENCE [LARGE SCALE GENOMIC DNA]</scope>
    <source>
        <strain evidence="4">3bp</strain>
    </source>
</reference>
<keyword evidence="2" id="KW-0812">Transmembrane</keyword>
<feature type="region of interest" description="Disordered" evidence="1">
    <location>
        <begin position="278"/>
        <end position="302"/>
    </location>
</feature>
<keyword evidence="4" id="KW-1185">Reference proteome</keyword>
<evidence type="ECO:0000256" key="2">
    <source>
        <dbReference type="SAM" id="Phobius"/>
    </source>
</evidence>
<sequence length="474" mass="48754">MNRPITDEPFDLERALRSAADAVQPTTDDAVAGQRLHSAVRRVRRRRAGLVGTAAALVLVLGGVGVTAAWDRSPEPLMPAPAPSPDPTGTPTPTDPAPTPSIELPAPVTTEQLRCGNPAPAATGPDLLATVSVETSRPTVRSTMLVDVAATLRVTDGADVTVLDPAARAGYVLVQDGIVVSSTSALPRVPDDRVPTSLTSGSEVPLTIAVDSLAACPPLGTVESPSLLPGEYELAVIVPWTVSSATTEPGAETPGAAGVDPLFDGWLVSATVPFVVEPAGEEETEPEGPDGLEHAADGPTRAFPAGPTSADLECGMPAPAPSTSLLAYLALPGNIEVGTTSPRSTGSMLYGDSLARAEATFPAAANAYVVLRDGTIVSSTRSSSRMAADLRTMVDGTETPVPFEYSAEIHCGDGAATGQMLTPGTYTYQGLLPWTITSYSLLQKDGSWGATQTAGGAPLFQGWLVSEQATFVVR</sequence>
<proteinExistence type="predicted"/>
<dbReference type="EMBL" id="FTMI01000001">
    <property type="protein sequence ID" value="SIP88967.1"/>
    <property type="molecule type" value="Genomic_DNA"/>
</dbReference>
<keyword evidence="2" id="KW-0472">Membrane</keyword>
<feature type="transmembrane region" description="Helical" evidence="2">
    <location>
        <begin position="48"/>
        <end position="70"/>
    </location>
</feature>
<dbReference type="RefSeq" id="WP_076403442.1">
    <property type="nucleotide sequence ID" value="NZ_FTMI01000001.1"/>
</dbReference>
<keyword evidence="2" id="KW-1133">Transmembrane helix</keyword>
<feature type="compositionally biased region" description="Pro residues" evidence="1">
    <location>
        <begin position="76"/>
        <end position="99"/>
    </location>
</feature>
<name>A0A1N6NAB4_9MICO</name>
<evidence type="ECO:0000313" key="3">
    <source>
        <dbReference type="EMBL" id="SIP88967.1"/>
    </source>
</evidence>
<gene>
    <name evidence="3" type="ORF">SAMN05518682_0311</name>
</gene>
<protein>
    <submittedName>
        <fullName evidence="3">Uncharacterized protein</fullName>
    </submittedName>
</protein>
<feature type="region of interest" description="Disordered" evidence="1">
    <location>
        <begin position="72"/>
        <end position="102"/>
    </location>
</feature>